<dbReference type="GO" id="GO:0005524">
    <property type="term" value="F:ATP binding"/>
    <property type="evidence" value="ECO:0007669"/>
    <property type="project" value="UniProtKB-KW"/>
</dbReference>
<dbReference type="Pfam" id="PF00004">
    <property type="entry name" value="AAA"/>
    <property type="match status" value="1"/>
</dbReference>
<evidence type="ECO:0000259" key="5">
    <source>
        <dbReference type="SMART" id="SM00382"/>
    </source>
</evidence>
<dbReference type="AlphaFoldDB" id="A0A0N4ZP66"/>
<dbReference type="InterPro" id="IPR003959">
    <property type="entry name" value="ATPase_AAA_core"/>
</dbReference>
<reference evidence="7" key="1">
    <citation type="submission" date="2017-02" db="UniProtKB">
        <authorList>
            <consortium name="WormBaseParasite"/>
        </authorList>
    </citation>
    <scope>IDENTIFICATION</scope>
</reference>
<sequence>MHIDQIEILAKLCGEEKLSLYNIWKDIKNNINSFNLYDLKKLSQRIKIISSKNGHILIEKNDVEESLESLTQIDKIASNKINAFGNDVEWDDVIGMEESKRILIETVIWPSKYKEVYDTCPIRLGRAVILHGPSGVGKSYLIRALIKKCNLYTIIIKGPELLSKYIGSSEENVRKTFEKARQNRPSLLIFEEFDGIAPRRGHDSTGVTDRVVNQLLTEMDGVENLDGVFVIATTSRIDLIDPALLRPGRLDYKIECKYPTQNERILFLKLYIKKMGMQLINDRNCDEEELQNDLHCLGDRMINWSFGELKGALTNTYFMALRRVQIGGDTINEKGEIIKLSIDDIQKGIDESIPKRLLTSQIRDDIKKGINFKTGSRVTLA</sequence>
<dbReference type="SUPFAM" id="SSF52540">
    <property type="entry name" value="P-loop containing nucleoside triphosphate hydrolases"/>
    <property type="match status" value="1"/>
</dbReference>
<protein>
    <submittedName>
        <fullName evidence="7">AAA domain-containing protein</fullName>
    </submittedName>
</protein>
<dbReference type="InterPro" id="IPR050168">
    <property type="entry name" value="AAA_ATPase_domain"/>
</dbReference>
<dbReference type="GO" id="GO:0005829">
    <property type="term" value="C:cytosol"/>
    <property type="evidence" value="ECO:0007669"/>
    <property type="project" value="TreeGrafter"/>
</dbReference>
<dbReference type="PROSITE" id="PS00674">
    <property type="entry name" value="AAA"/>
    <property type="match status" value="1"/>
</dbReference>
<feature type="domain" description="AAA+ ATPase" evidence="5">
    <location>
        <begin position="124"/>
        <end position="260"/>
    </location>
</feature>
<evidence type="ECO:0000256" key="3">
    <source>
        <dbReference type="ARBA" id="ARBA00023054"/>
    </source>
</evidence>
<dbReference type="SMART" id="SM00382">
    <property type="entry name" value="AAA"/>
    <property type="match status" value="1"/>
</dbReference>
<dbReference type="PANTHER" id="PTHR23077">
    <property type="entry name" value="AAA-FAMILY ATPASE"/>
    <property type="match status" value="1"/>
</dbReference>
<evidence type="ECO:0000256" key="4">
    <source>
        <dbReference type="RuleBase" id="RU003651"/>
    </source>
</evidence>
<evidence type="ECO:0000313" key="6">
    <source>
        <dbReference type="Proteomes" id="UP000038045"/>
    </source>
</evidence>
<dbReference type="Gene3D" id="3.40.50.300">
    <property type="entry name" value="P-loop containing nucleotide triphosphate hydrolases"/>
    <property type="match status" value="1"/>
</dbReference>
<dbReference type="GO" id="GO:0016887">
    <property type="term" value="F:ATP hydrolysis activity"/>
    <property type="evidence" value="ECO:0007669"/>
    <property type="project" value="InterPro"/>
</dbReference>
<dbReference type="FunFam" id="3.40.50.300:FF:001025">
    <property type="entry name" value="ATPase family, AAA domain-containing 2B"/>
    <property type="match status" value="1"/>
</dbReference>
<proteinExistence type="inferred from homology"/>
<evidence type="ECO:0000313" key="7">
    <source>
        <dbReference type="WBParaSite" id="PTRK_0001032700.1"/>
    </source>
</evidence>
<evidence type="ECO:0000256" key="1">
    <source>
        <dbReference type="ARBA" id="ARBA00022741"/>
    </source>
</evidence>
<dbReference type="GO" id="GO:0016558">
    <property type="term" value="P:protein import into peroxisome matrix"/>
    <property type="evidence" value="ECO:0007669"/>
    <property type="project" value="TreeGrafter"/>
</dbReference>
<dbReference type="Gene3D" id="1.10.8.60">
    <property type="match status" value="1"/>
</dbReference>
<dbReference type="Proteomes" id="UP000038045">
    <property type="component" value="Unplaced"/>
</dbReference>
<accession>A0A0N4ZP66</accession>
<dbReference type="GO" id="GO:0005778">
    <property type="term" value="C:peroxisomal membrane"/>
    <property type="evidence" value="ECO:0007669"/>
    <property type="project" value="TreeGrafter"/>
</dbReference>
<keyword evidence="6" id="KW-1185">Reference proteome</keyword>
<keyword evidence="1 4" id="KW-0547">Nucleotide-binding</keyword>
<dbReference type="STRING" id="131310.A0A0N4ZP66"/>
<dbReference type="InterPro" id="IPR003960">
    <property type="entry name" value="ATPase_AAA_CS"/>
</dbReference>
<dbReference type="InterPro" id="IPR003593">
    <property type="entry name" value="AAA+_ATPase"/>
</dbReference>
<dbReference type="PANTHER" id="PTHR23077:SF12">
    <property type="entry name" value="PEROXISOMAL ATPASE PEX1"/>
    <property type="match status" value="1"/>
</dbReference>
<organism evidence="6 7">
    <name type="scientific">Parastrongyloides trichosuri</name>
    <name type="common">Possum-specific nematode worm</name>
    <dbReference type="NCBI Taxonomy" id="131310"/>
    <lineage>
        <taxon>Eukaryota</taxon>
        <taxon>Metazoa</taxon>
        <taxon>Ecdysozoa</taxon>
        <taxon>Nematoda</taxon>
        <taxon>Chromadorea</taxon>
        <taxon>Rhabditida</taxon>
        <taxon>Tylenchina</taxon>
        <taxon>Panagrolaimomorpha</taxon>
        <taxon>Strongyloidoidea</taxon>
        <taxon>Strongyloididae</taxon>
        <taxon>Parastrongyloides</taxon>
    </lineage>
</organism>
<evidence type="ECO:0000256" key="2">
    <source>
        <dbReference type="ARBA" id="ARBA00022840"/>
    </source>
</evidence>
<keyword evidence="3" id="KW-0175">Coiled coil</keyword>
<keyword evidence="2 4" id="KW-0067">ATP-binding</keyword>
<dbReference type="InterPro" id="IPR027417">
    <property type="entry name" value="P-loop_NTPase"/>
</dbReference>
<name>A0A0N4ZP66_PARTI</name>
<comment type="similarity">
    <text evidence="4">Belongs to the AAA ATPase family.</text>
</comment>
<dbReference type="WBParaSite" id="PTRK_0001032700.1">
    <property type="protein sequence ID" value="PTRK_0001032700.1"/>
    <property type="gene ID" value="PTRK_0001032700"/>
</dbReference>